<evidence type="ECO:0000313" key="3">
    <source>
        <dbReference type="Proteomes" id="UP000054350"/>
    </source>
</evidence>
<sequence>MSHAAATTAAFSHAIVATPRLAHMPIVVSNPTVSLGTDTPAAPVLLLEPNVGVLSPSPLSSPRVGNTNKTTSPTDAGNNGSGGSAGSATTASQPPSSTRRSMTRQVARRARAAASPMAIVPTSAPSSAPPRTWAAGTVVPSNMVASSPPPPPPPPPAALAGLVFRPGPPLPPHQPPGSWNSAPPSWAPQPRAVAYDSGVSTPSGIWSSSRASSVAAVFPGGHPAGTTAVAVGDGGHAAAVAP</sequence>
<protein>
    <submittedName>
        <fullName evidence="2">Uncharacterized protein</fullName>
    </submittedName>
</protein>
<reference evidence="2 3" key="1">
    <citation type="submission" date="2009-11" db="EMBL/GenBank/DDBJ databases">
        <title>Annotation of Allomyces macrogynus ATCC 38327.</title>
        <authorList>
            <consortium name="The Broad Institute Genome Sequencing Platform"/>
            <person name="Russ C."/>
            <person name="Cuomo C."/>
            <person name="Burger G."/>
            <person name="Gray M.W."/>
            <person name="Holland P.W.H."/>
            <person name="King N."/>
            <person name="Lang F.B.F."/>
            <person name="Roger A.J."/>
            <person name="Ruiz-Trillo I."/>
            <person name="Young S.K."/>
            <person name="Zeng Q."/>
            <person name="Gargeya S."/>
            <person name="Fitzgerald M."/>
            <person name="Haas B."/>
            <person name="Abouelleil A."/>
            <person name="Alvarado L."/>
            <person name="Arachchi H.M."/>
            <person name="Berlin A."/>
            <person name="Chapman S.B."/>
            <person name="Gearin G."/>
            <person name="Goldberg J."/>
            <person name="Griggs A."/>
            <person name="Gujja S."/>
            <person name="Hansen M."/>
            <person name="Heiman D."/>
            <person name="Howarth C."/>
            <person name="Larimer J."/>
            <person name="Lui A."/>
            <person name="MacDonald P.J.P."/>
            <person name="McCowen C."/>
            <person name="Montmayeur A."/>
            <person name="Murphy C."/>
            <person name="Neiman D."/>
            <person name="Pearson M."/>
            <person name="Priest M."/>
            <person name="Roberts A."/>
            <person name="Saif S."/>
            <person name="Shea T."/>
            <person name="Sisk P."/>
            <person name="Stolte C."/>
            <person name="Sykes S."/>
            <person name="Wortman J."/>
            <person name="Nusbaum C."/>
            <person name="Birren B."/>
        </authorList>
    </citation>
    <scope>NUCLEOTIDE SEQUENCE [LARGE SCALE GENOMIC DNA]</scope>
    <source>
        <strain evidence="2 3">ATCC 38327</strain>
    </source>
</reference>
<evidence type="ECO:0000256" key="1">
    <source>
        <dbReference type="SAM" id="MobiDB-lite"/>
    </source>
</evidence>
<feature type="compositionally biased region" description="Pro residues" evidence="1">
    <location>
        <begin position="147"/>
        <end position="157"/>
    </location>
</feature>
<gene>
    <name evidence="2" type="ORF">AMAG_18917</name>
</gene>
<organism evidence="2 3">
    <name type="scientific">Allomyces macrogynus (strain ATCC 38327)</name>
    <name type="common">Allomyces javanicus var. macrogynus</name>
    <dbReference type="NCBI Taxonomy" id="578462"/>
    <lineage>
        <taxon>Eukaryota</taxon>
        <taxon>Fungi</taxon>
        <taxon>Fungi incertae sedis</taxon>
        <taxon>Blastocladiomycota</taxon>
        <taxon>Blastocladiomycetes</taxon>
        <taxon>Blastocladiales</taxon>
        <taxon>Blastocladiaceae</taxon>
        <taxon>Allomyces</taxon>
    </lineage>
</organism>
<dbReference type="Proteomes" id="UP000054350">
    <property type="component" value="Unassembled WGS sequence"/>
</dbReference>
<feature type="compositionally biased region" description="Low complexity" evidence="1">
    <location>
        <begin position="121"/>
        <end position="135"/>
    </location>
</feature>
<evidence type="ECO:0000313" key="2">
    <source>
        <dbReference type="EMBL" id="KNE62795.1"/>
    </source>
</evidence>
<dbReference type="EMBL" id="GG745341">
    <property type="protein sequence ID" value="KNE62795.1"/>
    <property type="molecule type" value="Genomic_DNA"/>
</dbReference>
<feature type="compositionally biased region" description="Pro residues" evidence="1">
    <location>
        <begin position="166"/>
        <end position="175"/>
    </location>
</feature>
<reference evidence="3" key="2">
    <citation type="submission" date="2009-11" db="EMBL/GenBank/DDBJ databases">
        <title>The Genome Sequence of Allomyces macrogynus strain ATCC 38327.</title>
        <authorList>
            <consortium name="The Broad Institute Genome Sequencing Platform"/>
            <person name="Russ C."/>
            <person name="Cuomo C."/>
            <person name="Shea T."/>
            <person name="Young S.K."/>
            <person name="Zeng Q."/>
            <person name="Koehrsen M."/>
            <person name="Haas B."/>
            <person name="Borodovsky M."/>
            <person name="Guigo R."/>
            <person name="Alvarado L."/>
            <person name="Berlin A."/>
            <person name="Borenstein D."/>
            <person name="Chen Z."/>
            <person name="Engels R."/>
            <person name="Freedman E."/>
            <person name="Gellesch M."/>
            <person name="Goldberg J."/>
            <person name="Griggs A."/>
            <person name="Gujja S."/>
            <person name="Heiman D."/>
            <person name="Hepburn T."/>
            <person name="Howarth C."/>
            <person name="Jen D."/>
            <person name="Larson L."/>
            <person name="Lewis B."/>
            <person name="Mehta T."/>
            <person name="Park D."/>
            <person name="Pearson M."/>
            <person name="Roberts A."/>
            <person name="Saif S."/>
            <person name="Shenoy N."/>
            <person name="Sisk P."/>
            <person name="Stolte C."/>
            <person name="Sykes S."/>
            <person name="Walk T."/>
            <person name="White J."/>
            <person name="Yandava C."/>
            <person name="Burger G."/>
            <person name="Gray M.W."/>
            <person name="Holland P.W.H."/>
            <person name="King N."/>
            <person name="Lang F.B.F."/>
            <person name="Roger A.J."/>
            <person name="Ruiz-Trillo I."/>
            <person name="Lander E."/>
            <person name="Nusbaum C."/>
        </authorList>
    </citation>
    <scope>NUCLEOTIDE SEQUENCE [LARGE SCALE GENOMIC DNA]</scope>
    <source>
        <strain evidence="3">ATCC 38327</strain>
    </source>
</reference>
<accession>A0A0L0SK60</accession>
<feature type="compositionally biased region" description="Polar residues" evidence="1">
    <location>
        <begin position="63"/>
        <end position="75"/>
    </location>
</feature>
<feature type="compositionally biased region" description="Polar residues" evidence="1">
    <location>
        <begin position="93"/>
        <end position="104"/>
    </location>
</feature>
<dbReference type="VEuPathDB" id="FungiDB:AMAG_18917"/>
<feature type="region of interest" description="Disordered" evidence="1">
    <location>
        <begin position="54"/>
        <end position="188"/>
    </location>
</feature>
<keyword evidence="3" id="KW-1185">Reference proteome</keyword>
<dbReference type="AlphaFoldDB" id="A0A0L0SK60"/>
<name>A0A0L0SK60_ALLM3</name>
<proteinExistence type="predicted"/>